<feature type="transmembrane region" description="Helical" evidence="9">
    <location>
        <begin position="195"/>
        <end position="216"/>
    </location>
</feature>
<evidence type="ECO:0000313" key="11">
    <source>
        <dbReference type="EMBL" id="SUF95773.1"/>
    </source>
</evidence>
<dbReference type="GO" id="GO:0015297">
    <property type="term" value="F:antiporter activity"/>
    <property type="evidence" value="ECO:0007669"/>
    <property type="project" value="UniProtKB-KW"/>
</dbReference>
<dbReference type="InterPro" id="IPR004770">
    <property type="entry name" value="Na/H_antiport_NhaC"/>
</dbReference>
<name>A0A7D8IVR4_SALER</name>
<dbReference type="GO" id="GO:0030170">
    <property type="term" value="F:pyridoxal phosphate binding"/>
    <property type="evidence" value="ECO:0007669"/>
    <property type="project" value="InterPro"/>
</dbReference>
<dbReference type="InterPro" id="IPR015421">
    <property type="entry name" value="PyrdxlP-dep_Trfase_major"/>
</dbReference>
<accession>A0A7D8IVR4</accession>
<dbReference type="Pfam" id="PF03553">
    <property type="entry name" value="Na_H_antiporter"/>
    <property type="match status" value="1"/>
</dbReference>
<feature type="transmembrane region" description="Helical" evidence="9">
    <location>
        <begin position="40"/>
        <end position="59"/>
    </location>
</feature>
<dbReference type="SUPFAM" id="SSF53383">
    <property type="entry name" value="PLP-dependent transferases"/>
    <property type="match status" value="1"/>
</dbReference>
<feature type="transmembrane region" description="Helical" evidence="9">
    <location>
        <begin position="328"/>
        <end position="351"/>
    </location>
</feature>
<feature type="transmembrane region" description="Helical" evidence="9">
    <location>
        <begin position="357"/>
        <end position="377"/>
    </location>
</feature>
<dbReference type="InterPro" id="IPR018461">
    <property type="entry name" value="Na/H_Antiport_NhaC-like_C"/>
</dbReference>
<evidence type="ECO:0000256" key="1">
    <source>
        <dbReference type="ARBA" id="ARBA00004651"/>
    </source>
</evidence>
<dbReference type="GO" id="GO:0005886">
    <property type="term" value="C:plasma membrane"/>
    <property type="evidence" value="ECO:0007669"/>
    <property type="project" value="UniProtKB-SubCell"/>
</dbReference>
<evidence type="ECO:0000256" key="4">
    <source>
        <dbReference type="ARBA" id="ARBA00022475"/>
    </source>
</evidence>
<evidence type="ECO:0000256" key="3">
    <source>
        <dbReference type="ARBA" id="ARBA00022449"/>
    </source>
</evidence>
<evidence type="ECO:0000259" key="10">
    <source>
        <dbReference type="Pfam" id="PF03553"/>
    </source>
</evidence>
<feature type="transmembrane region" description="Helical" evidence="9">
    <location>
        <begin position="263"/>
        <end position="283"/>
    </location>
</feature>
<feature type="transmembrane region" description="Helical" evidence="9">
    <location>
        <begin position="112"/>
        <end position="133"/>
    </location>
</feature>
<sequence>MSASQNKKKTLSLGLALIPVISMLLLLIIGYGIMGLRIEPLLLCSAAVAAGIAWWQGYCWEDIINSVVDKLAKAMPVIMILICVGGLIGTWMFSGTIPYMVYWGLKLISPEYILIAAFFLTSVVSVCTGTSWGSAGTVGVALMGVAAGLDVSLAAAAGAVVSGAYFGDKISPLSDSTNFAAIVADTTLFEHIQHLLWTTLPSFLLAAVVYLIAGHSNMLGEVATPQRVTDIIHSLESLYHFNIVLILPPVIVLWGAIRKKPVIPLMLSACVLALFLGVIMQGLSIKQGLDAFIDGFDIAMFPQGAEGVVADVPRLLNRGGMFSMMGTILLVFCAFSFAGALTLTGALTIIINRLLTIIHSVGQLIAATIGTTILVTGATSDGKLALLVPAELFKDAYRRMGLDTKNLSRTIEDAGTVIEPLLPWTSAGVYMATTLGVSTLDLLPWAIQCYAAIFFALMHGVFGYSERDEAYFNALLHWFSSRHQLTLKQEWVCSVEGVVPGLALLVQMLTHPGDGVVVQGPYYGSFAKIITLNGRKLLENPLSESPDDGYQMDFCQLERLFRHERPPLMILCNPHNPTGRCWSANELEQLLLLCEAYDVTLISDEIWADLLLPGETFTSVLHLGERWHKRVISATAASKTFGLSSLRISNFLIPDPTLRQRFLSRLDAHGLDVFNALSVQAATTAWNESRQWLDSLLDYLAENRRWFVEQATEHLPWARIVPAQGTYLLWMDCKKLGLDDEQLKWVMADVAGIAPSMGSGFGPAGSGFIRLNLGCPRTYLEMAIDGLKRISVKTIKGIPTGG</sequence>
<protein>
    <submittedName>
        <fullName evidence="11">Sodium/proton antiporter</fullName>
    </submittedName>
</protein>
<evidence type="ECO:0000256" key="5">
    <source>
        <dbReference type="ARBA" id="ARBA00022692"/>
    </source>
</evidence>
<keyword evidence="6 9" id="KW-1133">Transmembrane helix</keyword>
<keyword evidence="3" id="KW-0050">Antiport</keyword>
<dbReference type="Proteomes" id="UP000254463">
    <property type="component" value="Unassembled WGS sequence"/>
</dbReference>
<keyword evidence="4" id="KW-1003">Cell membrane</keyword>
<dbReference type="PANTHER" id="PTHR33451:SF3">
    <property type="entry name" value="MALATE-2H(+)_NA(+)-LACTATE ANTIPORTER"/>
    <property type="match status" value="1"/>
</dbReference>
<comment type="subcellular location">
    <subcellularLocation>
        <location evidence="1">Cell membrane</location>
        <topology evidence="1">Multi-pass membrane protein</topology>
    </subcellularLocation>
</comment>
<dbReference type="EMBL" id="UGWV01000002">
    <property type="protein sequence ID" value="SUF95773.1"/>
    <property type="molecule type" value="Genomic_DNA"/>
</dbReference>
<feature type="transmembrane region" description="Helical" evidence="9">
    <location>
        <begin position="237"/>
        <end position="257"/>
    </location>
</feature>
<keyword evidence="7 9" id="KW-0472">Membrane</keyword>
<dbReference type="NCBIfam" id="TIGR00931">
    <property type="entry name" value="antiport_nhaC"/>
    <property type="match status" value="1"/>
</dbReference>
<dbReference type="AlphaFoldDB" id="A0A7D8IVR4"/>
<reference evidence="11 12" key="1">
    <citation type="submission" date="2018-06" db="EMBL/GenBank/DDBJ databases">
        <authorList>
            <consortium name="Pathogen Informatics"/>
            <person name="Doyle S."/>
        </authorList>
    </citation>
    <scope>NUCLEOTIDE SEQUENCE [LARGE SCALE GENOMIC DNA]</scope>
    <source>
        <strain evidence="11 12">NCTC6385</strain>
    </source>
</reference>
<dbReference type="InterPro" id="IPR052180">
    <property type="entry name" value="NhaC_Na-H+_Antiporter"/>
</dbReference>
<feature type="transmembrane region" description="Helical" evidence="9">
    <location>
        <begin position="71"/>
        <end position="92"/>
    </location>
</feature>
<proteinExistence type="inferred from homology"/>
<keyword evidence="5 9" id="KW-0812">Transmembrane</keyword>
<comment type="similarity">
    <text evidence="8">Belongs to the NhaC Na(+)/H(+) (TC 2.A.35) antiporter family.</text>
</comment>
<feature type="transmembrane region" description="Helical" evidence="9">
    <location>
        <begin position="12"/>
        <end position="34"/>
    </location>
</feature>
<evidence type="ECO:0000256" key="8">
    <source>
        <dbReference type="ARBA" id="ARBA00038435"/>
    </source>
</evidence>
<keyword evidence="2" id="KW-0813">Transport</keyword>
<dbReference type="Gene3D" id="3.90.1150.10">
    <property type="entry name" value="Aspartate Aminotransferase, domain 1"/>
    <property type="match status" value="1"/>
</dbReference>
<dbReference type="PANTHER" id="PTHR33451">
    <property type="entry name" value="MALATE-2H(+)/NA(+)-LACTATE ANTIPORTER"/>
    <property type="match status" value="1"/>
</dbReference>
<gene>
    <name evidence="11" type="primary">nhaC</name>
    <name evidence="11" type="ORF">NCTC6385_02739</name>
</gene>
<feature type="transmembrane region" description="Helical" evidence="9">
    <location>
        <begin position="140"/>
        <end position="166"/>
    </location>
</feature>
<evidence type="ECO:0000256" key="6">
    <source>
        <dbReference type="ARBA" id="ARBA00022989"/>
    </source>
</evidence>
<organism evidence="11 12">
    <name type="scientific">Salmonella enterica</name>
    <name type="common">Salmonella choleraesuis</name>
    <dbReference type="NCBI Taxonomy" id="28901"/>
    <lineage>
        <taxon>Bacteria</taxon>
        <taxon>Pseudomonadati</taxon>
        <taxon>Pseudomonadota</taxon>
        <taxon>Gammaproteobacteria</taxon>
        <taxon>Enterobacterales</taxon>
        <taxon>Enterobacteriaceae</taxon>
        <taxon>Salmonella</taxon>
    </lineage>
</organism>
<feature type="domain" description="Na+/H+ antiporter NhaC-like C-terminal" evidence="10">
    <location>
        <begin position="163"/>
        <end position="463"/>
    </location>
</feature>
<dbReference type="CDD" id="cd00609">
    <property type="entry name" value="AAT_like"/>
    <property type="match status" value="1"/>
</dbReference>
<dbReference type="InterPro" id="IPR015424">
    <property type="entry name" value="PyrdxlP-dep_Trfase"/>
</dbReference>
<evidence type="ECO:0000256" key="9">
    <source>
        <dbReference type="SAM" id="Phobius"/>
    </source>
</evidence>
<evidence type="ECO:0000313" key="12">
    <source>
        <dbReference type="Proteomes" id="UP000254463"/>
    </source>
</evidence>
<evidence type="ECO:0000256" key="2">
    <source>
        <dbReference type="ARBA" id="ARBA00022448"/>
    </source>
</evidence>
<dbReference type="Gene3D" id="3.40.640.10">
    <property type="entry name" value="Type I PLP-dependent aspartate aminotransferase-like (Major domain)"/>
    <property type="match status" value="1"/>
</dbReference>
<dbReference type="InterPro" id="IPR015422">
    <property type="entry name" value="PyrdxlP-dep_Trfase_small"/>
</dbReference>
<evidence type="ECO:0000256" key="7">
    <source>
        <dbReference type="ARBA" id="ARBA00023136"/>
    </source>
</evidence>